<dbReference type="InterPro" id="IPR006626">
    <property type="entry name" value="PbH1"/>
</dbReference>
<evidence type="ECO:0000259" key="2">
    <source>
        <dbReference type="Pfam" id="PF21231"/>
    </source>
</evidence>
<dbReference type="OrthoDB" id="9808066at2"/>
<keyword evidence="3" id="KW-0456">Lyase</keyword>
<dbReference type="Proteomes" id="UP000295807">
    <property type="component" value="Unassembled WGS sequence"/>
</dbReference>
<organism evidence="3 4">
    <name type="scientific">Anseongella ginsenosidimutans</name>
    <dbReference type="NCBI Taxonomy" id="496056"/>
    <lineage>
        <taxon>Bacteria</taxon>
        <taxon>Pseudomonadati</taxon>
        <taxon>Bacteroidota</taxon>
        <taxon>Sphingobacteriia</taxon>
        <taxon>Sphingobacteriales</taxon>
        <taxon>Sphingobacteriaceae</taxon>
        <taxon>Anseongella</taxon>
    </lineage>
</organism>
<feature type="domain" description="Right handed beta helix" evidence="1">
    <location>
        <begin position="429"/>
        <end position="602"/>
    </location>
</feature>
<evidence type="ECO:0000259" key="1">
    <source>
        <dbReference type="Pfam" id="PF13229"/>
    </source>
</evidence>
<reference evidence="3 4" key="1">
    <citation type="submission" date="2019-03" db="EMBL/GenBank/DDBJ databases">
        <title>Genomic Encyclopedia of Type Strains, Phase IV (KMG-IV): sequencing the most valuable type-strain genomes for metagenomic binning, comparative biology and taxonomic classification.</title>
        <authorList>
            <person name="Goeker M."/>
        </authorList>
    </citation>
    <scope>NUCLEOTIDE SEQUENCE [LARGE SCALE GENOMIC DNA]</scope>
    <source>
        <strain evidence="3 4">DSM 21100</strain>
    </source>
</reference>
<dbReference type="AlphaFoldDB" id="A0A4R3KPD4"/>
<proteinExistence type="predicted"/>
<dbReference type="SMART" id="SM00710">
    <property type="entry name" value="PbH1"/>
    <property type="match status" value="6"/>
</dbReference>
<dbReference type="InterPro" id="IPR048482">
    <property type="entry name" value="GH141_ins"/>
</dbReference>
<dbReference type="PANTHER" id="PTHR36453">
    <property type="entry name" value="SECRETED PROTEIN-RELATED"/>
    <property type="match status" value="1"/>
</dbReference>
<accession>A0A4R3KPD4</accession>
<dbReference type="InterPro" id="IPR012334">
    <property type="entry name" value="Pectin_lyas_fold"/>
</dbReference>
<gene>
    <name evidence="3" type="ORF">EDD80_10733</name>
</gene>
<sequence length="726" mass="80363">MANQIRGTFFLFLLALACTPRVHSQQLHVAATGSDGNAGTSAQPLATVEAALERIRLMRKQNKLSGPLEIIIAPGTYFLKKPLELTGEDSGTGEFPLIIKGAGAANGAVPAKGAGTAKDAEAEKPVLSGGVELPPFEEVSEKLWKIQLPAIERFGGNIGQLFVNGQRAIRARSPDAGRLFKTRSAGEIIIDTDRRSPSVAIQKIDLTEEQAGVLKGLPPSDLQQVIISVQHAWDRTRKYLQSFDAENASVYIAGRPMHPWNTLENSSQFYFENAKAFLDAPGEWYLDPSGTLYYVPRQGETIENSKAVTPVLDQLLLIRGTEKRKASHIQFENISFKFSRYLMDFRGNEPAQAAAPTGAAVMLDYAENIEFRNCGIAHTGNNAIWFRTACSNSAIRRSYLHDLGIGGIKIGPLHQPSGSEDGKELVTKHITVDNNIIRSGGHEFPTGVGVIIFNASDNTISHNEIADFRYSGVSVGWVWGYSHSVSKRNKIVYNHIHHLGWGELSDMGGVYTLGPSEGTVVSNNVIHHIYSYGYGGWGLYTDEGSTGILMENNLVYRCKSSGFHQHYGKDNMIRNNIFASQVKAQLEATRVEDHRSFTFNNNIVYFDSGILIGKPGWVNARFEADNNCYWDTRSQDIRFGNCSFSEWQDSTGKDRHSIIANPGFKDAAGYDFRFKNKKNISKIGFKPFDYSAAGVYGDKEWKKLALFDPQRAARFDQVIAEREQDD</sequence>
<evidence type="ECO:0000313" key="4">
    <source>
        <dbReference type="Proteomes" id="UP000295807"/>
    </source>
</evidence>
<comment type="caution">
    <text evidence="3">The sequence shown here is derived from an EMBL/GenBank/DDBJ whole genome shotgun (WGS) entry which is preliminary data.</text>
</comment>
<dbReference type="GO" id="GO:0016829">
    <property type="term" value="F:lyase activity"/>
    <property type="evidence" value="ECO:0007669"/>
    <property type="project" value="UniProtKB-KW"/>
</dbReference>
<dbReference type="RefSeq" id="WP_132129516.1">
    <property type="nucleotide sequence ID" value="NZ_CP042432.1"/>
</dbReference>
<dbReference type="Gene3D" id="2.160.20.10">
    <property type="entry name" value="Single-stranded right-handed beta-helix, Pectin lyase-like"/>
    <property type="match status" value="2"/>
</dbReference>
<evidence type="ECO:0000313" key="3">
    <source>
        <dbReference type="EMBL" id="TCS86500.1"/>
    </source>
</evidence>
<dbReference type="Pfam" id="PF21231">
    <property type="entry name" value="GH141_M"/>
    <property type="match status" value="1"/>
</dbReference>
<dbReference type="SUPFAM" id="SSF51126">
    <property type="entry name" value="Pectin lyase-like"/>
    <property type="match status" value="1"/>
</dbReference>
<dbReference type="InterPro" id="IPR039448">
    <property type="entry name" value="Beta_helix"/>
</dbReference>
<protein>
    <submittedName>
        <fullName evidence="3">Parallel beta helix pectate lyase-like protein</fullName>
    </submittedName>
</protein>
<name>A0A4R3KPD4_9SPHI</name>
<feature type="domain" description="GH141-like insertion" evidence="2">
    <location>
        <begin position="142"/>
        <end position="297"/>
    </location>
</feature>
<dbReference type="InterPro" id="IPR011050">
    <property type="entry name" value="Pectin_lyase_fold/virulence"/>
</dbReference>
<keyword evidence="4" id="KW-1185">Reference proteome</keyword>
<dbReference type="PROSITE" id="PS51257">
    <property type="entry name" value="PROKAR_LIPOPROTEIN"/>
    <property type="match status" value="1"/>
</dbReference>
<dbReference type="EMBL" id="SMAD01000007">
    <property type="protein sequence ID" value="TCS86500.1"/>
    <property type="molecule type" value="Genomic_DNA"/>
</dbReference>
<dbReference type="Pfam" id="PF13229">
    <property type="entry name" value="Beta_helix"/>
    <property type="match status" value="1"/>
</dbReference>
<dbReference type="PANTHER" id="PTHR36453:SF1">
    <property type="entry name" value="RIGHT HANDED BETA HELIX DOMAIN-CONTAINING PROTEIN"/>
    <property type="match status" value="1"/>
</dbReference>